<keyword evidence="3" id="KW-1185">Reference proteome</keyword>
<reference evidence="2 3" key="1">
    <citation type="submission" date="2024-08" db="EMBL/GenBank/DDBJ databases">
        <title>Whole-genome sequencing of halo(alkali)philic microorganisms from hypersaline lakes.</title>
        <authorList>
            <person name="Sorokin D.Y."/>
            <person name="Merkel A.Y."/>
            <person name="Messina E."/>
            <person name="Yakimov M."/>
        </authorList>
    </citation>
    <scope>NUCLEOTIDE SEQUENCE [LARGE SCALE GENOMIC DNA]</scope>
    <source>
        <strain evidence="2 3">Cl-TMA</strain>
    </source>
</reference>
<gene>
    <name evidence="2" type="ORF">ACERLL_08955</name>
</gene>
<feature type="region of interest" description="Disordered" evidence="1">
    <location>
        <begin position="1"/>
        <end position="44"/>
    </location>
</feature>
<evidence type="ECO:0000256" key="1">
    <source>
        <dbReference type="SAM" id="MobiDB-lite"/>
    </source>
</evidence>
<proteinExistence type="predicted"/>
<dbReference type="NCBIfam" id="TIGR03016">
    <property type="entry name" value="pepcterm_hypo_1"/>
    <property type="match status" value="1"/>
</dbReference>
<evidence type="ECO:0000313" key="3">
    <source>
        <dbReference type="Proteomes" id="UP001575181"/>
    </source>
</evidence>
<dbReference type="InterPro" id="IPR017467">
    <property type="entry name" value="CHP03016_PEP-CTERM"/>
</dbReference>
<name>A0ABV4TUF9_9GAMM</name>
<dbReference type="EMBL" id="JBGUAW010000005">
    <property type="protein sequence ID" value="MFA9460952.1"/>
    <property type="molecule type" value="Genomic_DNA"/>
</dbReference>
<dbReference type="RefSeq" id="WP_373655795.1">
    <property type="nucleotide sequence ID" value="NZ_JBGUAW010000005.1"/>
</dbReference>
<protein>
    <submittedName>
        <fullName evidence="2">TIGR03016 family PEP-CTERM system-associated outer membrane protein</fullName>
    </submittedName>
</protein>
<sequence>MAFAVPGPAHGQTFSGGGRGSLFGETPLGDALDSGEGEEEQRRGQWVVEPRLTLGETITDNYSLAPPGEEEWDLVSQITPGIGIEGEGRRVQAYLDYQAQSLFYVRNPDTNGVFHQLDANGTGELLRNHLFLDASAAYTQQLISPAGTVPTSNLVPTANRTDVANFRVSPYAVQEFGSFANGQVRYTYDRTQYASGGLFDTESNAISGSLNSGRRFNELGWSLRYYREKEQLEELPDRTFERYSGELSYRLGAKTEIFGVGGYEDNDYETRQQGTDLSSDFWEGGLRYHPTRRTSLEGAFGERYFGNTWRVNLRHRAPDSEWFLRYTETVETTTQVQDDQLQFRLTDSSGNTITDEQGNPVIVEVPFSLQIQDVFLRKRLYGEVTAHTAKAQIRVSGYGESREYQRTGVEEEGYGAGAGMNWRIAPRTRAIGRISWDRHDLAFLGDRNDDIWRLGVRLARELRRKLTASLDYQYLRRDSNQPGVEYRQNSVSLLLTKVF</sequence>
<accession>A0ABV4TUF9</accession>
<comment type="caution">
    <text evidence="2">The sequence shown here is derived from an EMBL/GenBank/DDBJ whole genome shotgun (WGS) entry which is preliminary data.</text>
</comment>
<dbReference type="Proteomes" id="UP001575181">
    <property type="component" value="Unassembled WGS sequence"/>
</dbReference>
<evidence type="ECO:0000313" key="2">
    <source>
        <dbReference type="EMBL" id="MFA9460952.1"/>
    </source>
</evidence>
<organism evidence="2 3">
    <name type="scientific">Thiohalorhabdus methylotrophus</name>
    <dbReference type="NCBI Taxonomy" id="3242694"/>
    <lineage>
        <taxon>Bacteria</taxon>
        <taxon>Pseudomonadati</taxon>
        <taxon>Pseudomonadota</taxon>
        <taxon>Gammaproteobacteria</taxon>
        <taxon>Thiohalorhabdales</taxon>
        <taxon>Thiohalorhabdaceae</taxon>
        <taxon>Thiohalorhabdus</taxon>
    </lineage>
</organism>